<dbReference type="PANTHER" id="PTHR32439">
    <property type="entry name" value="FERREDOXIN--NITRITE REDUCTASE, CHLOROPLASTIC"/>
    <property type="match status" value="1"/>
</dbReference>
<dbReference type="PANTHER" id="PTHR32439:SF9">
    <property type="entry name" value="BLR3264 PROTEIN"/>
    <property type="match status" value="1"/>
</dbReference>
<keyword evidence="5" id="KW-0408">Iron</keyword>
<keyword evidence="9" id="KW-1185">Reference proteome</keyword>
<dbReference type="OrthoDB" id="7459360at2"/>
<organism evidence="8 9">
    <name type="scientific">Pseudorhodobacter turbinis</name>
    <dbReference type="NCBI Taxonomy" id="2500533"/>
    <lineage>
        <taxon>Bacteria</taxon>
        <taxon>Pseudomonadati</taxon>
        <taxon>Pseudomonadota</taxon>
        <taxon>Alphaproteobacteria</taxon>
        <taxon>Rhodobacterales</taxon>
        <taxon>Paracoccaceae</taxon>
        <taxon>Pseudorhodobacter</taxon>
    </lineage>
</organism>
<protein>
    <submittedName>
        <fullName evidence="8">Cobalamin biosynthesis protein CobG</fullName>
    </submittedName>
</protein>
<evidence type="ECO:0000256" key="1">
    <source>
        <dbReference type="ARBA" id="ARBA00022485"/>
    </source>
</evidence>
<evidence type="ECO:0000256" key="4">
    <source>
        <dbReference type="ARBA" id="ARBA00023002"/>
    </source>
</evidence>
<dbReference type="InterPro" id="IPR045854">
    <property type="entry name" value="NO2/SO3_Rdtase_4Fe4S_sf"/>
</dbReference>
<keyword evidence="8" id="KW-0614">Plasmid</keyword>
<geneLocation type="plasmid" evidence="8 9">
    <name>unnamed1</name>
</geneLocation>
<reference evidence="8 9" key="1">
    <citation type="submission" date="2019-05" db="EMBL/GenBank/DDBJ databases">
        <title>Pseudorhodobacter turbinis sp. nov., isolated from the gut of the Korean turban shell.</title>
        <authorList>
            <person name="Jeong Y.-S."/>
            <person name="Kang W.-R."/>
            <person name="Bae J.-W."/>
        </authorList>
    </citation>
    <scope>NUCLEOTIDE SEQUENCE [LARGE SCALE GENOMIC DNA]</scope>
    <source>
        <strain evidence="8 9">S12M18</strain>
        <plasmid evidence="8 9">unnamed1</plasmid>
    </source>
</reference>
<evidence type="ECO:0000256" key="5">
    <source>
        <dbReference type="ARBA" id="ARBA00023004"/>
    </source>
</evidence>
<evidence type="ECO:0000256" key="6">
    <source>
        <dbReference type="ARBA" id="ARBA00023014"/>
    </source>
</evidence>
<dbReference type="InterPro" id="IPR051329">
    <property type="entry name" value="NIR_SIR_4Fe-4S"/>
</dbReference>
<evidence type="ECO:0000256" key="3">
    <source>
        <dbReference type="ARBA" id="ARBA00022723"/>
    </source>
</evidence>
<evidence type="ECO:0000313" key="8">
    <source>
        <dbReference type="EMBL" id="QCO57873.1"/>
    </source>
</evidence>
<dbReference type="InterPro" id="IPR036136">
    <property type="entry name" value="Nit/Sulf_reduc_fer-like_dom_sf"/>
</dbReference>
<name>A0A4P8ELM2_9RHOB</name>
<keyword evidence="6" id="KW-0411">Iron-sulfur</keyword>
<dbReference type="Gene3D" id="3.90.480.10">
    <property type="entry name" value="Sulfite Reductase Hemoprotein,Domain 2"/>
    <property type="match status" value="1"/>
</dbReference>
<gene>
    <name evidence="8" type="ORF">EOK75_19675</name>
</gene>
<dbReference type="InterPro" id="IPR005117">
    <property type="entry name" value="NiRdtase/SiRdtase_haem-b_fer"/>
</dbReference>
<dbReference type="Pfam" id="PF03460">
    <property type="entry name" value="NIR_SIR_ferr"/>
    <property type="match status" value="1"/>
</dbReference>
<dbReference type="KEGG" id="pseb:EOK75_19675"/>
<dbReference type="AlphaFoldDB" id="A0A4P8ELM2"/>
<evidence type="ECO:0000256" key="2">
    <source>
        <dbReference type="ARBA" id="ARBA00022617"/>
    </source>
</evidence>
<proteinExistence type="predicted"/>
<evidence type="ECO:0000259" key="7">
    <source>
        <dbReference type="Pfam" id="PF03460"/>
    </source>
</evidence>
<dbReference type="GO" id="GO:0046872">
    <property type="term" value="F:metal ion binding"/>
    <property type="evidence" value="ECO:0007669"/>
    <property type="project" value="UniProtKB-KW"/>
</dbReference>
<feature type="domain" description="Nitrite/Sulfite reductase ferredoxin-like" evidence="7">
    <location>
        <begin position="17"/>
        <end position="80"/>
    </location>
</feature>
<dbReference type="GO" id="GO:0016491">
    <property type="term" value="F:oxidoreductase activity"/>
    <property type="evidence" value="ECO:0007669"/>
    <property type="project" value="UniProtKB-KW"/>
</dbReference>
<dbReference type="Gene3D" id="3.30.413.10">
    <property type="entry name" value="Sulfite Reductase Hemoprotein, domain 1"/>
    <property type="match status" value="2"/>
</dbReference>
<dbReference type="PROSITE" id="PS00365">
    <property type="entry name" value="NIR_SIR"/>
    <property type="match status" value="1"/>
</dbReference>
<dbReference type="SUPFAM" id="SSF56014">
    <property type="entry name" value="Nitrite and sulphite reductase 4Fe-4S domain-like"/>
    <property type="match status" value="1"/>
</dbReference>
<dbReference type="RefSeq" id="WP_137195682.1">
    <property type="nucleotide sequence ID" value="NZ_CP039965.1"/>
</dbReference>
<dbReference type="GO" id="GO:0020037">
    <property type="term" value="F:heme binding"/>
    <property type="evidence" value="ECO:0007669"/>
    <property type="project" value="InterPro"/>
</dbReference>
<sequence>MVDPIIQGWCPGSYRPMMAGDGLVVRVRPPLSQVSPAQLAALADLAEDHGTGVIEATSRANLQIRGVAEARFATLLAALDGLGLIAASAELEARSNLILSPHREDSVAEDIAHTLPKTLMDLPPLPAKFGFVIDTGAMRHLATTSGDIRVEGTKDALIVRADGAAAGRRVTDANAAVQACVDLARWFQETGGVGPDGRGRMRRHLAAGAVLPPAWANIPPPPTAAQMQAGSGAVGAGFGLFPAAALRQIARATSHPIRVTPFRLLVLRKADLTGLTHPDLILSPGTGLAAIHGCTGAPACPQATVQTRTTARALAPLLPAGKTLHVSGCAKGCALQRPADFTLVGRDGRFDLIRDGTVGAPPSQYGLAPDQLPLIFGPQNAL</sequence>
<dbReference type="InterPro" id="IPR006066">
    <property type="entry name" value="NO2/SO3_Rdtase_FeS/sirohaem_BS"/>
</dbReference>
<dbReference type="Proteomes" id="UP000298631">
    <property type="component" value="Plasmid unnamed1"/>
</dbReference>
<keyword evidence="3" id="KW-0479">Metal-binding</keyword>
<accession>A0A4P8ELM2</accession>
<dbReference type="GO" id="GO:0051539">
    <property type="term" value="F:4 iron, 4 sulfur cluster binding"/>
    <property type="evidence" value="ECO:0007669"/>
    <property type="project" value="UniProtKB-KW"/>
</dbReference>
<dbReference type="EMBL" id="CP039965">
    <property type="protein sequence ID" value="QCO57873.1"/>
    <property type="molecule type" value="Genomic_DNA"/>
</dbReference>
<dbReference type="SUPFAM" id="SSF55124">
    <property type="entry name" value="Nitrite/Sulfite reductase N-terminal domain-like"/>
    <property type="match status" value="1"/>
</dbReference>
<evidence type="ECO:0000313" key="9">
    <source>
        <dbReference type="Proteomes" id="UP000298631"/>
    </source>
</evidence>
<keyword evidence="4" id="KW-0560">Oxidoreductase</keyword>
<keyword evidence="1" id="KW-0004">4Fe-4S</keyword>
<keyword evidence="2" id="KW-0349">Heme</keyword>